<evidence type="ECO:0000256" key="1">
    <source>
        <dbReference type="SAM" id="SignalP"/>
    </source>
</evidence>
<proteinExistence type="predicted"/>
<dbReference type="RefSeq" id="WP_169968950.1">
    <property type="nucleotide sequence ID" value="NZ_JABDSR010000005.1"/>
</dbReference>
<feature type="chain" id="PRO_5039125400" evidence="1">
    <location>
        <begin position="27"/>
        <end position="322"/>
    </location>
</feature>
<name>A0A848RL82_9FIRM</name>
<evidence type="ECO:0000313" key="3">
    <source>
        <dbReference type="Proteomes" id="UP000568273"/>
    </source>
</evidence>
<accession>A0A848RL82</accession>
<keyword evidence="1" id="KW-0732">Signal</keyword>
<organism evidence="2 3">
    <name type="scientific">Peptoniphilus faecalis</name>
    <dbReference type="NCBI Taxonomy" id="2731255"/>
    <lineage>
        <taxon>Bacteria</taxon>
        <taxon>Bacillati</taxon>
        <taxon>Bacillota</taxon>
        <taxon>Tissierellia</taxon>
        <taxon>Tissierellales</taxon>
        <taxon>Peptoniphilaceae</taxon>
        <taxon>Peptoniphilus</taxon>
    </lineage>
</organism>
<dbReference type="AlphaFoldDB" id="A0A848RL82"/>
<evidence type="ECO:0000313" key="2">
    <source>
        <dbReference type="EMBL" id="NMW85082.1"/>
    </source>
</evidence>
<keyword evidence="3" id="KW-1185">Reference proteome</keyword>
<protein>
    <submittedName>
        <fullName evidence="2">Uncharacterized protein</fullName>
    </submittedName>
</protein>
<feature type="signal peptide" evidence="1">
    <location>
        <begin position="1"/>
        <end position="26"/>
    </location>
</feature>
<gene>
    <name evidence="2" type="ORF">HKO22_04905</name>
</gene>
<sequence>MKKIFVFLFTLVLCVLSLNFFNSCHALSENFNYFDNVIFEPLDSNVIEWTPEIGRNDEQFVDSMIQNKISFIPLEYRIKYFDALENYSKKMINIPSKKSKIPEVHINTDIPLEISKFHKSEATSDYIFALNCLKTDNEVLKQTVNAAFPSIPKELKEQYFNSLSQTSSISAIRGIFRVNRLPIYYHFYNHSLTSSPSDLRFNIVGYSAQLVNRYDGYGIESNIKQGMYVSQFNLDVANFGYSGNDELNQDEFALNSDLGLAIHGTTNLRYHRMYYGKTFFRLYDVYDFNTMYNYLIQFLDPINNTHTFNVYIDGLVIERNLE</sequence>
<dbReference type="EMBL" id="JABDSR010000005">
    <property type="protein sequence ID" value="NMW85082.1"/>
    <property type="molecule type" value="Genomic_DNA"/>
</dbReference>
<dbReference type="Proteomes" id="UP000568273">
    <property type="component" value="Unassembled WGS sequence"/>
</dbReference>
<reference evidence="2" key="1">
    <citation type="submission" date="2020-04" db="EMBL/GenBank/DDBJ databases">
        <title>Peptoniphilus sp. nov. isolated from swine feces.</title>
        <authorList>
            <person name="Ryu S.W."/>
        </authorList>
    </citation>
    <scope>NUCLEOTIDE SEQUENCE [LARGE SCALE GENOMIC DNA]</scope>
    <source>
        <strain evidence="2">AGMB00490</strain>
    </source>
</reference>
<comment type="caution">
    <text evidence="2">The sequence shown here is derived from an EMBL/GenBank/DDBJ whole genome shotgun (WGS) entry which is preliminary data.</text>
</comment>